<dbReference type="Pfam" id="PF00999">
    <property type="entry name" value="Na_H_Exchanger"/>
    <property type="match status" value="1"/>
</dbReference>
<dbReference type="InterPro" id="IPR006036">
    <property type="entry name" value="K_uptake_TrkA"/>
</dbReference>
<reference evidence="16" key="2">
    <citation type="submission" date="2020-09" db="EMBL/GenBank/DDBJ databases">
        <authorList>
            <person name="Sun Q."/>
            <person name="Sedlacek I."/>
        </authorList>
    </citation>
    <scope>NUCLEOTIDE SEQUENCE</scope>
    <source>
        <strain evidence="16">CCM 7217</strain>
    </source>
</reference>
<evidence type="ECO:0000256" key="10">
    <source>
        <dbReference type="ARBA" id="ARBA00023027"/>
    </source>
</evidence>
<feature type="transmembrane region" description="Helical" evidence="13">
    <location>
        <begin position="159"/>
        <end position="179"/>
    </location>
</feature>
<feature type="transmembrane region" description="Helical" evidence="13">
    <location>
        <begin position="191"/>
        <end position="213"/>
    </location>
</feature>
<evidence type="ECO:0000256" key="11">
    <source>
        <dbReference type="ARBA" id="ARBA00023065"/>
    </source>
</evidence>
<feature type="transmembrane region" description="Helical" evidence="13">
    <location>
        <begin position="225"/>
        <end position="242"/>
    </location>
</feature>
<reference evidence="16" key="1">
    <citation type="journal article" date="2014" name="Int. J. Syst. Evol. Microbiol.">
        <title>Complete genome sequence of Corynebacterium casei LMG S-19264T (=DSM 44701T), isolated from a smear-ripened cheese.</title>
        <authorList>
            <consortium name="US DOE Joint Genome Institute (JGI-PGF)"/>
            <person name="Walter F."/>
            <person name="Albersmeier A."/>
            <person name="Kalinowski J."/>
            <person name="Ruckert C."/>
        </authorList>
    </citation>
    <scope>NUCLEOTIDE SEQUENCE</scope>
    <source>
        <strain evidence="16">CCM 7217</strain>
    </source>
</reference>
<feature type="domain" description="RCK N-terminal" evidence="14">
    <location>
        <begin position="402"/>
        <end position="524"/>
    </location>
</feature>
<evidence type="ECO:0000256" key="13">
    <source>
        <dbReference type="SAM" id="Phobius"/>
    </source>
</evidence>
<feature type="transmembrane region" description="Helical" evidence="13">
    <location>
        <begin position="122"/>
        <end position="147"/>
    </location>
</feature>
<sequence>MTADAGIIPLVVIILGLGVIAQMLADRLSIPSVLFLILAGIAVGPEGLNLVGLDSFGGPEPLSGIVGISVAIIVFEGAFHLKIDKLQQAPREAFRLVTIGALFTFVATATVVRFALGVPWSLSFLVGALLIATGPTVITPILNVISVRDQVGAALETEGIVNDVTAAILAVVIFDLAVLGDTGLTALFESFVARLGVGVLVGGVTAAVIWYLLKHLDLTPSNAVQNARLVVLIGAIATYGLAEAIAPEAGIAAVAAAGLILGNSDLPHEDEIEAFKGDITLIVLSFVFISLATLLSFSELVSLGLGGILVVVVVTLVIRPIAVLFCTYGERFTFREQLFMSAVGPRGIIPASVATLFALELRSTSPEQATVLVGSVFLVILMTVVFEGGFARHIAQALNVLPMRVIIVGGGRVGRGLAERLEDRGENVVIVDKEEDAVETARNAGFSAHQGDGTDTSVLQAAGIENAKIVAAATANDDANLLIAQLTNTNYDVETVIARVNTPGNVEAFEELGVRAISANDAIAHEMDNAIERPALSEWMTELGRSGDVQEIEVTSDRLVGKSIKELDEYLPDGVLIALVSRSGDSQIPTPELTLQRGDHLTFVGRRDAVHTAIERCHPNP</sequence>
<gene>
    <name evidence="16" type="ORF">GCM10007209_35870</name>
</gene>
<dbReference type="GO" id="GO:0005886">
    <property type="term" value="C:plasma membrane"/>
    <property type="evidence" value="ECO:0007669"/>
    <property type="project" value="UniProtKB-SubCell"/>
</dbReference>
<comment type="subcellular location">
    <subcellularLocation>
        <location evidence="2">Cell membrane</location>
        <topology evidence="2">Multi-pass membrane protein</topology>
    </subcellularLocation>
</comment>
<evidence type="ECO:0000313" key="16">
    <source>
        <dbReference type="EMBL" id="GGC70781.1"/>
    </source>
</evidence>
<dbReference type="Gene3D" id="3.30.70.1450">
    <property type="entry name" value="Regulator of K+ conductance, C-terminal domain"/>
    <property type="match status" value="1"/>
</dbReference>
<dbReference type="EMBL" id="BMCI01000008">
    <property type="protein sequence ID" value="GGC70781.1"/>
    <property type="molecule type" value="Genomic_DNA"/>
</dbReference>
<dbReference type="PANTHER" id="PTHR32507:SF0">
    <property type="entry name" value="NA(+)_H(+) ANTIPORTER 2-RELATED"/>
    <property type="match status" value="1"/>
</dbReference>
<dbReference type="InterPro" id="IPR038770">
    <property type="entry name" value="Na+/solute_symporter_sf"/>
</dbReference>
<dbReference type="InterPro" id="IPR036291">
    <property type="entry name" value="NAD(P)-bd_dom_sf"/>
</dbReference>
<evidence type="ECO:0000256" key="9">
    <source>
        <dbReference type="ARBA" id="ARBA00022989"/>
    </source>
</evidence>
<protein>
    <submittedName>
        <fullName evidence="16">Potassium transporter</fullName>
    </submittedName>
</protein>
<feature type="transmembrane region" description="Helical" evidence="13">
    <location>
        <begin position="303"/>
        <end position="326"/>
    </location>
</feature>
<keyword evidence="9 13" id="KW-1133">Transmembrane helix</keyword>
<dbReference type="GO" id="GO:0015297">
    <property type="term" value="F:antiporter activity"/>
    <property type="evidence" value="ECO:0007669"/>
    <property type="project" value="UniProtKB-KW"/>
</dbReference>
<evidence type="ECO:0000256" key="4">
    <source>
        <dbReference type="ARBA" id="ARBA00022449"/>
    </source>
</evidence>
<dbReference type="PRINTS" id="PR00335">
    <property type="entry name" value="KUPTAKETRKA"/>
</dbReference>
<keyword evidence="8" id="KW-0630">Potassium</keyword>
<feature type="transmembrane region" description="Helical" evidence="13">
    <location>
        <begin position="93"/>
        <end position="116"/>
    </location>
</feature>
<feature type="transmembrane region" description="Helical" evidence="13">
    <location>
        <begin position="62"/>
        <end position="81"/>
    </location>
</feature>
<evidence type="ECO:0000256" key="5">
    <source>
        <dbReference type="ARBA" id="ARBA00022475"/>
    </source>
</evidence>
<evidence type="ECO:0000256" key="1">
    <source>
        <dbReference type="ARBA" id="ARBA00003660"/>
    </source>
</evidence>
<proteinExistence type="predicted"/>
<feature type="transmembrane region" description="Helical" evidence="13">
    <location>
        <begin position="6"/>
        <end position="25"/>
    </location>
</feature>
<dbReference type="InterPro" id="IPR003148">
    <property type="entry name" value="RCK_N"/>
</dbReference>
<organism evidence="16 17">
    <name type="scientific">Haloferax sulfurifontis</name>
    <dbReference type="NCBI Taxonomy" id="255616"/>
    <lineage>
        <taxon>Archaea</taxon>
        <taxon>Methanobacteriati</taxon>
        <taxon>Methanobacteriota</taxon>
        <taxon>Stenosarchaea group</taxon>
        <taxon>Halobacteria</taxon>
        <taxon>Halobacteriales</taxon>
        <taxon>Haloferacaceae</taxon>
        <taxon>Haloferax</taxon>
    </lineage>
</organism>
<dbReference type="SUPFAM" id="SSF51735">
    <property type="entry name" value="NAD(P)-binding Rossmann-fold domains"/>
    <property type="match status" value="1"/>
</dbReference>
<keyword evidence="11" id="KW-0406">Ion transport</keyword>
<dbReference type="GO" id="GO:0015079">
    <property type="term" value="F:potassium ion transmembrane transporter activity"/>
    <property type="evidence" value="ECO:0007669"/>
    <property type="project" value="InterPro"/>
</dbReference>
<feature type="transmembrane region" description="Helical" evidence="13">
    <location>
        <begin position="32"/>
        <end position="50"/>
    </location>
</feature>
<evidence type="ECO:0000256" key="12">
    <source>
        <dbReference type="ARBA" id="ARBA00023136"/>
    </source>
</evidence>
<dbReference type="InterPro" id="IPR006153">
    <property type="entry name" value="Cation/H_exchanger_TM"/>
</dbReference>
<evidence type="ECO:0000256" key="7">
    <source>
        <dbReference type="ARBA" id="ARBA00022692"/>
    </source>
</evidence>
<dbReference type="InterPro" id="IPR036721">
    <property type="entry name" value="RCK_C_sf"/>
</dbReference>
<keyword evidence="12 13" id="KW-0472">Membrane</keyword>
<feature type="transmembrane region" description="Helical" evidence="13">
    <location>
        <begin position="278"/>
        <end position="297"/>
    </location>
</feature>
<keyword evidence="10" id="KW-0520">NAD</keyword>
<dbReference type="Pfam" id="PF02080">
    <property type="entry name" value="TrkA_C"/>
    <property type="match status" value="1"/>
</dbReference>
<evidence type="ECO:0000256" key="2">
    <source>
        <dbReference type="ARBA" id="ARBA00004651"/>
    </source>
</evidence>
<keyword evidence="7 13" id="KW-0812">Transmembrane</keyword>
<dbReference type="Gene3D" id="1.20.1530.20">
    <property type="match status" value="1"/>
</dbReference>
<evidence type="ECO:0000259" key="15">
    <source>
        <dbReference type="PROSITE" id="PS51202"/>
    </source>
</evidence>
<dbReference type="InterPro" id="IPR006037">
    <property type="entry name" value="RCK_C"/>
</dbReference>
<keyword evidence="6" id="KW-0633">Potassium transport</keyword>
<dbReference type="PROSITE" id="PS51201">
    <property type="entry name" value="RCK_N"/>
    <property type="match status" value="1"/>
</dbReference>
<evidence type="ECO:0000313" key="17">
    <source>
        <dbReference type="Proteomes" id="UP000646833"/>
    </source>
</evidence>
<dbReference type="GO" id="GO:1902600">
    <property type="term" value="P:proton transmembrane transport"/>
    <property type="evidence" value="ECO:0007669"/>
    <property type="project" value="InterPro"/>
</dbReference>
<dbReference type="SUPFAM" id="SSF116726">
    <property type="entry name" value="TrkA C-terminal domain-like"/>
    <property type="match status" value="1"/>
</dbReference>
<keyword evidence="5" id="KW-1003">Cell membrane</keyword>
<comment type="caution">
    <text evidence="16">The sequence shown here is derived from an EMBL/GenBank/DDBJ whole genome shotgun (WGS) entry which is preliminary data.</text>
</comment>
<evidence type="ECO:0000256" key="8">
    <source>
        <dbReference type="ARBA" id="ARBA00022958"/>
    </source>
</evidence>
<feature type="transmembrane region" description="Helical" evidence="13">
    <location>
        <begin position="338"/>
        <end position="359"/>
    </location>
</feature>
<evidence type="ECO:0000256" key="6">
    <source>
        <dbReference type="ARBA" id="ARBA00022538"/>
    </source>
</evidence>
<feature type="transmembrane region" description="Helical" evidence="13">
    <location>
        <begin position="371"/>
        <end position="391"/>
    </location>
</feature>
<keyword evidence="3" id="KW-0813">Transport</keyword>
<dbReference type="AlphaFoldDB" id="A0A830DXZ9"/>
<dbReference type="Gene3D" id="3.40.50.720">
    <property type="entry name" value="NAD(P)-binding Rossmann-like Domain"/>
    <property type="match status" value="1"/>
</dbReference>
<evidence type="ECO:0000259" key="14">
    <source>
        <dbReference type="PROSITE" id="PS51201"/>
    </source>
</evidence>
<dbReference type="Proteomes" id="UP000646833">
    <property type="component" value="Unassembled WGS sequence"/>
</dbReference>
<dbReference type="PANTHER" id="PTHR32507">
    <property type="entry name" value="NA(+)/H(+) ANTIPORTER 1"/>
    <property type="match status" value="1"/>
</dbReference>
<dbReference type="Pfam" id="PF02254">
    <property type="entry name" value="TrkA_N"/>
    <property type="match status" value="1"/>
</dbReference>
<comment type="function">
    <text evidence="1">Part of a potassium transport system.</text>
</comment>
<name>A0A830DXZ9_9EURY</name>
<keyword evidence="4" id="KW-0050">Antiport</keyword>
<dbReference type="PROSITE" id="PS51202">
    <property type="entry name" value="RCK_C"/>
    <property type="match status" value="1"/>
</dbReference>
<evidence type="ECO:0000256" key="3">
    <source>
        <dbReference type="ARBA" id="ARBA00022448"/>
    </source>
</evidence>
<accession>A0A830DXZ9</accession>
<feature type="domain" description="RCK C-terminal" evidence="15">
    <location>
        <begin position="537"/>
        <end position="620"/>
    </location>
</feature>